<dbReference type="Proteomes" id="UP000756132">
    <property type="component" value="Chromosome 2"/>
</dbReference>
<feature type="region of interest" description="Disordered" evidence="1">
    <location>
        <begin position="114"/>
        <end position="147"/>
    </location>
</feature>
<evidence type="ECO:0000256" key="1">
    <source>
        <dbReference type="SAM" id="MobiDB-lite"/>
    </source>
</evidence>
<organism evidence="2 3">
    <name type="scientific">Passalora fulva</name>
    <name type="common">Tomato leaf mold</name>
    <name type="synonym">Cladosporium fulvum</name>
    <dbReference type="NCBI Taxonomy" id="5499"/>
    <lineage>
        <taxon>Eukaryota</taxon>
        <taxon>Fungi</taxon>
        <taxon>Dikarya</taxon>
        <taxon>Ascomycota</taxon>
        <taxon>Pezizomycotina</taxon>
        <taxon>Dothideomycetes</taxon>
        <taxon>Dothideomycetidae</taxon>
        <taxon>Mycosphaerellales</taxon>
        <taxon>Mycosphaerellaceae</taxon>
        <taxon>Fulvia</taxon>
    </lineage>
</organism>
<dbReference type="GeneID" id="71982605"/>
<gene>
    <name evidence="2" type="ORF">CLAFUR5_02727</name>
</gene>
<reference evidence="2" key="1">
    <citation type="submission" date="2021-12" db="EMBL/GenBank/DDBJ databases">
        <authorList>
            <person name="Zaccaron A."/>
            <person name="Stergiopoulos I."/>
        </authorList>
    </citation>
    <scope>NUCLEOTIDE SEQUENCE</scope>
    <source>
        <strain evidence="2">Race5_Kim</strain>
    </source>
</reference>
<dbReference type="AlphaFoldDB" id="A0A9Q8LAF1"/>
<dbReference type="KEGG" id="ffu:CLAFUR5_02727"/>
<evidence type="ECO:0000313" key="3">
    <source>
        <dbReference type="Proteomes" id="UP000756132"/>
    </source>
</evidence>
<proteinExistence type="predicted"/>
<name>A0A9Q8LAF1_PASFU</name>
<accession>A0A9Q8LAF1</accession>
<dbReference type="EMBL" id="CP090164">
    <property type="protein sequence ID" value="UJO13133.1"/>
    <property type="molecule type" value="Genomic_DNA"/>
</dbReference>
<protein>
    <submittedName>
        <fullName evidence="2">Uncharacterized protein</fullName>
    </submittedName>
</protein>
<dbReference type="OMA" id="GGAMVPY"/>
<evidence type="ECO:0000313" key="2">
    <source>
        <dbReference type="EMBL" id="UJO13133.1"/>
    </source>
</evidence>
<dbReference type="RefSeq" id="XP_047757499.1">
    <property type="nucleotide sequence ID" value="XM_047901875.1"/>
</dbReference>
<keyword evidence="3" id="KW-1185">Reference proteome</keyword>
<feature type="compositionally biased region" description="Low complexity" evidence="1">
    <location>
        <begin position="119"/>
        <end position="147"/>
    </location>
</feature>
<reference evidence="2" key="2">
    <citation type="journal article" date="2022" name="Microb. Genom.">
        <title>A chromosome-scale genome assembly of the tomato pathogen Cladosporium fulvum reveals a compartmentalized genome architecture and the presence of a dispensable chromosome.</title>
        <authorList>
            <person name="Zaccaron A.Z."/>
            <person name="Chen L.H."/>
            <person name="Samaras A."/>
            <person name="Stergiopoulos I."/>
        </authorList>
    </citation>
    <scope>NUCLEOTIDE SEQUENCE</scope>
    <source>
        <strain evidence="2">Race5_Kim</strain>
    </source>
</reference>
<sequence length="177" mass="17191">MSSTTAMAAGSYPGGAMVPYTATFVLDDSSTTAVAVVGQVLNNGATNFVGYNDGSAEYLLTASAANAQETTLADGNTYYVSSGSIPGGYLATDGSAMNGISTVSGSTVPAFTPITGSDAAPTTSRSQTTSRAAGASSSSASAASATSTSQASGRQLSMASAVALTLGFVALTVGYLA</sequence>
<dbReference type="OrthoDB" id="3650546at2759"/>